<dbReference type="Proteomes" id="UP000694257">
    <property type="component" value="Chromosome"/>
</dbReference>
<proteinExistence type="predicted"/>
<protein>
    <submittedName>
        <fullName evidence="3">Carboxymuconolactone decarboxylase family protein</fullName>
    </submittedName>
</protein>
<feature type="domain" description="Carboxymuconolactone decarboxylase-like" evidence="2">
    <location>
        <begin position="57"/>
        <end position="125"/>
    </location>
</feature>
<dbReference type="PANTHER" id="PTHR34846:SF11">
    <property type="entry name" value="4-CARBOXYMUCONOLACTONE DECARBOXYLASE FAMILY PROTEIN (AFU_ORTHOLOGUE AFUA_6G11590)"/>
    <property type="match status" value="1"/>
</dbReference>
<keyword evidence="1" id="KW-0472">Membrane</keyword>
<keyword evidence="4" id="KW-1185">Reference proteome</keyword>
<sequence length="201" mass="21747">MADYFEEALMARLPYGNLDALPPEVRAQVELFGDLNIDRMLAHACTVIGPLHETTRSILAESTLDPRLRELVILLVAHRRHCAYEAVQHEVSARAVGVTQAQLDALGANELTDRVFTDADRAVLALVDAALIGQGDVPDDVFDGAHHHLDDRGTVELMILVALYSGVAILLNSLRVDIDATARMRFAPNGNGDSEGLSGNS</sequence>
<keyword evidence="1" id="KW-0812">Transmembrane</keyword>
<feature type="transmembrane region" description="Helical" evidence="1">
    <location>
        <begin position="157"/>
        <end position="176"/>
    </location>
</feature>
<dbReference type="EMBL" id="CP078145">
    <property type="protein sequence ID" value="QXN88536.1"/>
    <property type="molecule type" value="Genomic_DNA"/>
</dbReference>
<reference evidence="3 4" key="1">
    <citation type="submission" date="2021-07" db="EMBL/GenBank/DDBJ databases">
        <title>Whole Genome Sequence of Nocardia Iowensis.</title>
        <authorList>
            <person name="Lamm A."/>
            <person name="Collins-Fairclough A.M."/>
            <person name="Bunk B."/>
            <person name="Sproer C."/>
        </authorList>
    </citation>
    <scope>NUCLEOTIDE SEQUENCE [LARGE SCALE GENOMIC DNA]</scope>
    <source>
        <strain evidence="3 4">NRRL 5646</strain>
    </source>
</reference>
<evidence type="ECO:0000259" key="2">
    <source>
        <dbReference type="Pfam" id="PF02627"/>
    </source>
</evidence>
<name>A0ABX8RGS0_NOCIO</name>
<dbReference type="PANTHER" id="PTHR34846">
    <property type="entry name" value="4-CARBOXYMUCONOLACTONE DECARBOXYLASE FAMILY PROTEIN (AFU_ORTHOLOGUE AFUA_6G11590)"/>
    <property type="match status" value="1"/>
</dbReference>
<organism evidence="3 4">
    <name type="scientific">Nocardia iowensis</name>
    <dbReference type="NCBI Taxonomy" id="204891"/>
    <lineage>
        <taxon>Bacteria</taxon>
        <taxon>Bacillati</taxon>
        <taxon>Actinomycetota</taxon>
        <taxon>Actinomycetes</taxon>
        <taxon>Mycobacteriales</taxon>
        <taxon>Nocardiaceae</taxon>
        <taxon>Nocardia</taxon>
    </lineage>
</organism>
<evidence type="ECO:0000313" key="3">
    <source>
        <dbReference type="EMBL" id="QXN88536.1"/>
    </source>
</evidence>
<accession>A0ABX8RGS0</accession>
<dbReference type="InterPro" id="IPR003779">
    <property type="entry name" value="CMD-like"/>
</dbReference>
<dbReference type="Pfam" id="PF02627">
    <property type="entry name" value="CMD"/>
    <property type="match status" value="1"/>
</dbReference>
<dbReference type="RefSeq" id="WP_218469419.1">
    <property type="nucleotide sequence ID" value="NZ_BAABJN010000008.1"/>
</dbReference>
<evidence type="ECO:0000256" key="1">
    <source>
        <dbReference type="SAM" id="Phobius"/>
    </source>
</evidence>
<gene>
    <name evidence="3" type="ORF">KV110_23360</name>
</gene>
<evidence type="ECO:0000313" key="4">
    <source>
        <dbReference type="Proteomes" id="UP000694257"/>
    </source>
</evidence>
<keyword evidence="1" id="KW-1133">Transmembrane helix</keyword>